<proteinExistence type="predicted"/>
<organism evidence="2 7">
    <name type="scientific">Plasmodium berghei</name>
    <dbReference type="NCBI Taxonomy" id="5821"/>
    <lineage>
        <taxon>Eukaryota</taxon>
        <taxon>Sar</taxon>
        <taxon>Alveolata</taxon>
        <taxon>Apicomplexa</taxon>
        <taxon>Aconoidasida</taxon>
        <taxon>Haemosporida</taxon>
        <taxon>Plasmodiidae</taxon>
        <taxon>Plasmodium</taxon>
        <taxon>Plasmodium (Vinckeia)</taxon>
    </lineage>
</organism>
<feature type="compositionally biased region" description="Polar residues" evidence="1">
    <location>
        <begin position="409"/>
        <end position="418"/>
    </location>
</feature>
<feature type="region of interest" description="Disordered" evidence="1">
    <location>
        <begin position="383"/>
        <end position="422"/>
    </location>
</feature>
<dbReference type="VEuPathDB" id="PlasmoDB:PBANKA_1320100"/>
<evidence type="ECO:0000313" key="7">
    <source>
        <dbReference type="Proteomes" id="UP000069549"/>
    </source>
</evidence>
<evidence type="ECO:0000313" key="10">
    <source>
        <dbReference type="Proteomes" id="UP000220214"/>
    </source>
</evidence>
<name>A0A113SJP7_PLABE</name>
<evidence type="ECO:0000313" key="5">
    <source>
        <dbReference type="EMBL" id="SCM18270.1"/>
    </source>
</evidence>
<dbReference type="OrthoDB" id="372108at2759"/>
<dbReference type="EMBL" id="LT608277">
    <property type="protein sequence ID" value="SCM18270.1"/>
    <property type="molecule type" value="Genomic_DNA"/>
</dbReference>
<dbReference type="EMBL" id="LT614639">
    <property type="protein sequence ID" value="SCN27698.1"/>
    <property type="molecule type" value="Genomic_DNA"/>
</dbReference>
<reference evidence="2 7" key="1">
    <citation type="submission" date="2016-02" db="EMBL/GenBank/DDBJ databases">
        <authorList>
            <consortium name="Pathogen Informatics"/>
        </authorList>
    </citation>
    <scope>NUCLEOTIDE SEQUENCE [LARGE SCALE GENOMIC DNA]</scope>
    <source>
        <strain evidence="2 7">K173</strain>
        <strain evidence="3 11">NK65 ny</strain>
        <strain evidence="6 10">NK65e</strain>
        <strain evidence="4 8">SP11 Antwerpcl1</strain>
        <strain evidence="5 9">SP11 RLL</strain>
    </source>
</reference>
<evidence type="ECO:0000313" key="9">
    <source>
        <dbReference type="Proteomes" id="UP000219974"/>
    </source>
</evidence>
<dbReference type="Proteomes" id="UP000069549">
    <property type="component" value="Chromosome 13"/>
</dbReference>
<evidence type="ECO:0000313" key="4">
    <source>
        <dbReference type="EMBL" id="SCM16476.1"/>
    </source>
</evidence>
<evidence type="ECO:0000313" key="11">
    <source>
        <dbReference type="Proteomes" id="UP000516480"/>
    </source>
</evidence>
<dbReference type="Proteomes" id="UP000220214">
    <property type="component" value="Chromosome 13"/>
</dbReference>
<feature type="region of interest" description="Disordered" evidence="1">
    <location>
        <begin position="660"/>
        <end position="687"/>
    </location>
</feature>
<feature type="region of interest" description="Disordered" evidence="1">
    <location>
        <begin position="760"/>
        <end position="789"/>
    </location>
</feature>
<evidence type="ECO:0000313" key="2">
    <source>
        <dbReference type="EMBL" id="CXI92887.1"/>
    </source>
</evidence>
<dbReference type="Proteomes" id="UP000516480">
    <property type="component" value="Chromosome 13"/>
</dbReference>
<dbReference type="EMBL" id="LT608261">
    <property type="protein sequence ID" value="SCM16476.1"/>
    <property type="molecule type" value="Genomic_DNA"/>
</dbReference>
<sequence>MEQKKNSESPSFSERMSFNNKSFLDLSTYSKANYNKQNSINNTSEICEYFTCITNNQKDISKKYDQLFSLIKKFGKEIKYLLDKNDEYNNILIDTKEYINKIKTKLSDSSCNEFENIERKLFEDRNNVDVIGQIIVYLFEELQYYNKNSFECNQKINDIRKSIGSKDECTKLERQLTLKNDELKKEIIDNMNSLKENHDLKLKLNDERNMFKKDLEYMNLKILYIILKLLVRDKIYHRKKNIFFIWLNIIRRRREAKIKIIKFFCKNQNQLLSCSFNKLKTQYFEKYIIDKISSMMLNGYRNNGTNSNSSYHNSNINQNINSGINGANIYSNNKIDSKARYYADKNTSKDRKSSVFSNLNIHNKMKSNNISLISNDNDYDNMEKKSESSFYHDKKNSQATRKSDLVNLYDTSDGSRINSNDRRKKKDTIELYNDDNENNNYEKSISLFDNYTKQSNYNIEKLYENFQNEINEKADQKNVDMLNQTIKKLNHKINDILAALDKQKKINECLGKNITENENSYSNYKSTTNYKLSHANLKSLNIDNNESSNLLSEKTLSEYLTNKNITSRNESINNDNMKNTTNNKKKQNFDNDYDINNHNNNRKNKIENMSHKTTYDNIDKWNNNNNKKYSKNNSMDISINNSNLLYPKEYKSNNRRTSRIKNNHNISNDNISENKHTHNNNRTTSYTNKNDQKISFIENSNDSANTSSDIKLILRTGGGFRKLSEHDQKHYIEKLNYLNDNNLLGYETNLNIKIKGHPFMRNANNNNNNHQDSKKEKRHRSLSKFYNMH</sequence>
<dbReference type="EMBL" id="LT608149">
    <property type="protein sequence ID" value="SCL96707.1"/>
    <property type="molecule type" value="Genomic_DNA"/>
</dbReference>
<evidence type="ECO:0000313" key="8">
    <source>
        <dbReference type="Proteomes" id="UP000219860"/>
    </source>
</evidence>
<evidence type="ECO:0000256" key="1">
    <source>
        <dbReference type="SAM" id="MobiDB-lite"/>
    </source>
</evidence>
<dbReference type="Proteomes" id="UP000219974">
    <property type="component" value="Chromosome 13"/>
</dbReference>
<feature type="region of interest" description="Disordered" evidence="1">
    <location>
        <begin position="568"/>
        <end position="595"/>
    </location>
</feature>
<dbReference type="AlphaFoldDB" id="A0A113SJP7"/>
<evidence type="ECO:0000313" key="6">
    <source>
        <dbReference type="EMBL" id="SCN27698.1"/>
    </source>
</evidence>
<feature type="compositionally biased region" description="Basic and acidic residues" evidence="1">
    <location>
        <begin position="383"/>
        <end position="404"/>
    </location>
</feature>
<dbReference type="Proteomes" id="UP000219860">
    <property type="component" value="Chromosome 13"/>
</dbReference>
<dbReference type="EMBL" id="LT160033">
    <property type="protein sequence ID" value="CXI92887.1"/>
    <property type="molecule type" value="Genomic_DNA"/>
</dbReference>
<evidence type="ECO:0000313" key="3">
    <source>
        <dbReference type="EMBL" id="SCL96707.1"/>
    </source>
</evidence>
<protein>
    <submittedName>
        <fullName evidence="2">Uncharacterized protein</fullName>
    </submittedName>
</protein>
<feature type="compositionally biased region" description="Low complexity" evidence="1">
    <location>
        <begin position="573"/>
        <end position="582"/>
    </location>
</feature>
<accession>A0A113SJP7</accession>
<gene>
    <name evidence="2" type="primary">UIS25</name>
    <name evidence="2" type="ORF">PBK173_000380600</name>
    <name evidence="6" type="ORF">PBNK65E_000369600</name>
    <name evidence="3" type="ORF">PBNK65NY_000369100</name>
    <name evidence="4" type="ORF">PBSP11A_000369900</name>
    <name evidence="5" type="ORF">PBSP11RLL_000369700</name>
</gene>